<evidence type="ECO:0000256" key="1">
    <source>
        <dbReference type="SAM" id="Phobius"/>
    </source>
</evidence>
<gene>
    <name evidence="2" type="ORF">CO173_02220</name>
</gene>
<accession>A0A2M7XFA8</accession>
<keyword evidence="1" id="KW-1133">Transmembrane helix</keyword>
<feature type="transmembrane region" description="Helical" evidence="1">
    <location>
        <begin position="21"/>
        <end position="39"/>
    </location>
</feature>
<dbReference type="Proteomes" id="UP000231263">
    <property type="component" value="Unassembled WGS sequence"/>
</dbReference>
<evidence type="ECO:0000313" key="3">
    <source>
        <dbReference type="Proteomes" id="UP000231263"/>
    </source>
</evidence>
<keyword evidence="1" id="KW-0812">Transmembrane</keyword>
<dbReference type="EMBL" id="PFWT01000009">
    <property type="protein sequence ID" value="PJA46560.1"/>
    <property type="molecule type" value="Genomic_DNA"/>
</dbReference>
<keyword evidence="1" id="KW-0472">Membrane</keyword>
<comment type="caution">
    <text evidence="2">The sequence shown here is derived from an EMBL/GenBank/DDBJ whole genome shotgun (WGS) entry which is preliminary data.</text>
</comment>
<proteinExistence type="predicted"/>
<evidence type="ECO:0000313" key="2">
    <source>
        <dbReference type="EMBL" id="PJA46560.1"/>
    </source>
</evidence>
<organism evidence="2 3">
    <name type="scientific">Candidatus Uhrbacteria bacterium CG_4_9_14_3_um_filter_41_35</name>
    <dbReference type="NCBI Taxonomy" id="1975034"/>
    <lineage>
        <taxon>Bacteria</taxon>
        <taxon>Candidatus Uhriibacteriota</taxon>
    </lineage>
</organism>
<dbReference type="AlphaFoldDB" id="A0A2M7XFA8"/>
<name>A0A2M7XFA8_9BACT</name>
<reference evidence="3" key="1">
    <citation type="submission" date="2017-09" db="EMBL/GenBank/DDBJ databases">
        <title>Depth-based differentiation of microbial function through sediment-hosted aquifers and enrichment of novel symbionts in the deep terrestrial subsurface.</title>
        <authorList>
            <person name="Probst A.J."/>
            <person name="Ladd B."/>
            <person name="Jarett J.K."/>
            <person name="Geller-Mcgrath D.E."/>
            <person name="Sieber C.M.K."/>
            <person name="Emerson J.B."/>
            <person name="Anantharaman K."/>
            <person name="Thomas B.C."/>
            <person name="Malmstrom R."/>
            <person name="Stieglmeier M."/>
            <person name="Klingl A."/>
            <person name="Woyke T."/>
            <person name="Ryan C.M."/>
            <person name="Banfield J.F."/>
        </authorList>
    </citation>
    <scope>NUCLEOTIDE SEQUENCE [LARGE SCALE GENOMIC DNA]</scope>
</reference>
<protein>
    <submittedName>
        <fullName evidence="2">Uncharacterized protein</fullName>
    </submittedName>
</protein>
<sequence>MEMHEFTKVEEPIKTEKKSNKLYYLVAIVVVFFASYYFLTAHNIGEEVANDESNQLTNNENKVPDGKGGSGLVTAGRYGTAGGQNLWKNSQDLFTVQAPVAWEVHQIDAGPVSIVEIYEPNNPGDSITLWVQAVKMDFEDITLSFDDWILGSTENMTEVKECEGESLGGIVTTCRTGFIGSAHWQMYFGQINDDYYTGIYKPVAEQGSGELWSVIKTINFKPSASDIENAIIIP</sequence>